<evidence type="ECO:0000256" key="2">
    <source>
        <dbReference type="ARBA" id="ARBA00022741"/>
    </source>
</evidence>
<dbReference type="STRING" id="888268.A0A1E5VF57"/>
<gene>
    <name evidence="4" type="ORF">BAE44_0015205</name>
</gene>
<organism evidence="4 5">
    <name type="scientific">Dichanthelium oligosanthes</name>
    <dbReference type="NCBI Taxonomy" id="888268"/>
    <lineage>
        <taxon>Eukaryota</taxon>
        <taxon>Viridiplantae</taxon>
        <taxon>Streptophyta</taxon>
        <taxon>Embryophyta</taxon>
        <taxon>Tracheophyta</taxon>
        <taxon>Spermatophyta</taxon>
        <taxon>Magnoliopsida</taxon>
        <taxon>Liliopsida</taxon>
        <taxon>Poales</taxon>
        <taxon>Poaceae</taxon>
        <taxon>PACMAD clade</taxon>
        <taxon>Panicoideae</taxon>
        <taxon>Panicodae</taxon>
        <taxon>Paniceae</taxon>
        <taxon>Dichantheliinae</taxon>
        <taxon>Dichanthelium</taxon>
    </lineage>
</organism>
<dbReference type="SUPFAM" id="SSF100920">
    <property type="entry name" value="Heat shock protein 70kD (HSP70), peptide-binding domain"/>
    <property type="match status" value="1"/>
</dbReference>
<dbReference type="Gene3D" id="2.60.34.10">
    <property type="entry name" value="Substrate Binding Domain Of DNAk, Chain A, domain 1"/>
    <property type="match status" value="1"/>
</dbReference>
<dbReference type="PANTHER" id="PTHR19375">
    <property type="entry name" value="HEAT SHOCK PROTEIN 70KDA"/>
    <property type="match status" value="1"/>
</dbReference>
<keyword evidence="3" id="KW-0067">ATP-binding</keyword>
<dbReference type="InterPro" id="IPR013126">
    <property type="entry name" value="Hsp_70_fam"/>
</dbReference>
<comment type="caution">
    <text evidence="4">The sequence shown here is derived from an EMBL/GenBank/DDBJ whole genome shotgun (WGS) entry which is preliminary data.</text>
</comment>
<dbReference type="InterPro" id="IPR029047">
    <property type="entry name" value="HSP70_peptide-bd_sf"/>
</dbReference>
<reference evidence="4 5" key="1">
    <citation type="submission" date="2016-09" db="EMBL/GenBank/DDBJ databases">
        <title>The draft genome of Dichanthelium oligosanthes: A C3 panicoid grass species.</title>
        <authorList>
            <person name="Studer A.J."/>
            <person name="Schnable J.C."/>
            <person name="Brutnell T.P."/>
        </authorList>
    </citation>
    <scope>NUCLEOTIDE SEQUENCE [LARGE SCALE GENOMIC DNA]</scope>
    <source>
        <strain evidence="5">cv. Kellogg 1175</strain>
        <tissue evidence="4">Leaf</tissue>
    </source>
</reference>
<evidence type="ECO:0000256" key="3">
    <source>
        <dbReference type="ARBA" id="ARBA00022840"/>
    </source>
</evidence>
<comment type="similarity">
    <text evidence="1">Belongs to the heat shock protein 70 family.</text>
</comment>
<keyword evidence="5" id="KW-1185">Reference proteome</keyword>
<keyword evidence="4" id="KW-0346">Stress response</keyword>
<dbReference type="InterPro" id="IPR043129">
    <property type="entry name" value="ATPase_NBD"/>
</dbReference>
<dbReference type="PROSITE" id="PS01036">
    <property type="entry name" value="HSP70_3"/>
    <property type="match status" value="1"/>
</dbReference>
<keyword evidence="2" id="KW-0547">Nucleotide-binding</keyword>
<dbReference type="GO" id="GO:0005524">
    <property type="term" value="F:ATP binding"/>
    <property type="evidence" value="ECO:0007669"/>
    <property type="project" value="UniProtKB-KW"/>
</dbReference>
<dbReference type="GO" id="GO:0140662">
    <property type="term" value="F:ATP-dependent protein folding chaperone"/>
    <property type="evidence" value="ECO:0007669"/>
    <property type="project" value="InterPro"/>
</dbReference>
<dbReference type="OrthoDB" id="667636at2759"/>
<protein>
    <submittedName>
        <fullName evidence="4">Heat shock cognate 70 kDa protein</fullName>
    </submittedName>
</protein>
<evidence type="ECO:0000313" key="4">
    <source>
        <dbReference type="EMBL" id="OEL23776.1"/>
    </source>
</evidence>
<dbReference type="InterPro" id="IPR018181">
    <property type="entry name" value="Heat_shock_70_CS"/>
</dbReference>
<proteinExistence type="inferred from homology"/>
<dbReference type="FunFam" id="2.60.34.10:FF:000012">
    <property type="entry name" value="Heat shock 70 kDa protein"/>
    <property type="match status" value="1"/>
</dbReference>
<dbReference type="Proteomes" id="UP000095767">
    <property type="component" value="Unassembled WGS sequence"/>
</dbReference>
<dbReference type="EMBL" id="LWDX02041657">
    <property type="protein sequence ID" value="OEL23776.1"/>
    <property type="molecule type" value="Genomic_DNA"/>
</dbReference>
<dbReference type="Gene3D" id="3.30.420.40">
    <property type="match status" value="2"/>
</dbReference>
<dbReference type="PRINTS" id="PR00301">
    <property type="entry name" value="HEATSHOCK70"/>
</dbReference>
<accession>A0A1E5VF57</accession>
<sequence length="212" mass="23590">MDALGKFLHDAKIGKSSVHDIVLVGGSTRIPKVQKMLQEFFDGKELCRTINPDEAVAYGAAIQASILSGQTDDGRLVDMLLRDVTPLSLGVEIRYDWAMSVVIPRNTAIPTKETKNFTTFHDNQLSVLFKVYEGESESTKVNYLLGEYVLTGIPPVPRCVPSIDVTFDIDVNGVMNVSTEDKSTGRKNNITITNHSGRLRKEEIQQMVQRFD</sequence>
<evidence type="ECO:0000313" key="5">
    <source>
        <dbReference type="Proteomes" id="UP000095767"/>
    </source>
</evidence>
<dbReference type="SUPFAM" id="SSF53067">
    <property type="entry name" value="Actin-like ATPase domain"/>
    <property type="match status" value="1"/>
</dbReference>
<dbReference type="AlphaFoldDB" id="A0A1E5VF57"/>
<dbReference type="Pfam" id="PF00012">
    <property type="entry name" value="HSP70"/>
    <property type="match status" value="1"/>
</dbReference>
<name>A0A1E5VF57_9POAL</name>
<evidence type="ECO:0000256" key="1">
    <source>
        <dbReference type="ARBA" id="ARBA00007381"/>
    </source>
</evidence>